<proteinExistence type="predicted"/>
<name>A0A6G8AVQ4_9ENTE</name>
<keyword evidence="1" id="KW-0472">Membrane</keyword>
<dbReference type="Pfam" id="PF22564">
    <property type="entry name" value="HAAS"/>
    <property type="match status" value="1"/>
</dbReference>
<protein>
    <submittedName>
        <fullName evidence="2">DUF1700 domain-containing protein</fullName>
    </submittedName>
</protein>
<gene>
    <name evidence="2" type="ORF">G7082_11945</name>
</gene>
<dbReference type="RefSeq" id="WP_166035275.1">
    <property type="nucleotide sequence ID" value="NZ_CP049887.1"/>
</dbReference>
<reference evidence="2 3" key="1">
    <citation type="submission" date="2020-03" db="EMBL/GenBank/DDBJ databases">
        <title>Vagococcus sp. nov., isolated from beetles.</title>
        <authorList>
            <person name="Hyun D.-W."/>
            <person name="Bae J.-W."/>
        </authorList>
    </citation>
    <scope>NUCLEOTIDE SEQUENCE [LARGE SCALE GENOMIC DNA]</scope>
    <source>
        <strain evidence="2 3">HDW17B</strain>
    </source>
</reference>
<dbReference type="Proteomes" id="UP000501747">
    <property type="component" value="Chromosome"/>
</dbReference>
<evidence type="ECO:0000313" key="2">
    <source>
        <dbReference type="EMBL" id="QIL49148.1"/>
    </source>
</evidence>
<sequence length="193" mass="21272">MNQKEFITRLRRELVKRNVLDTETHINYYQEIIADYVEDGVSEEEAVAKLGSMEDLVLSIAGNNVSSVELRSEKQKSPLIWFLLIVGSPLWLSILLSIILLLLSGIIILWCLPLILGSLSFAFLVTGIVSLVGATFNSSFYYIVTQLGVGVFASGLGLLCLIGTTSSTQVISSLVKKLTTPLTKIFSQRGRIF</sequence>
<evidence type="ECO:0000313" key="3">
    <source>
        <dbReference type="Proteomes" id="UP000501747"/>
    </source>
</evidence>
<keyword evidence="1" id="KW-1133">Transmembrane helix</keyword>
<feature type="transmembrane region" description="Helical" evidence="1">
    <location>
        <begin position="140"/>
        <end position="164"/>
    </location>
</feature>
<dbReference type="EMBL" id="CP049887">
    <property type="protein sequence ID" value="QIL49148.1"/>
    <property type="molecule type" value="Genomic_DNA"/>
</dbReference>
<evidence type="ECO:0000256" key="1">
    <source>
        <dbReference type="SAM" id="Phobius"/>
    </source>
</evidence>
<keyword evidence="3" id="KW-1185">Reference proteome</keyword>
<accession>A0A6G8AVQ4</accession>
<dbReference type="AlphaFoldDB" id="A0A6G8AVQ4"/>
<feature type="transmembrane region" description="Helical" evidence="1">
    <location>
        <begin position="107"/>
        <end position="133"/>
    </location>
</feature>
<dbReference type="KEGG" id="vhy:G7082_11945"/>
<feature type="transmembrane region" description="Helical" evidence="1">
    <location>
        <begin position="79"/>
        <end position="101"/>
    </location>
</feature>
<keyword evidence="1" id="KW-0812">Transmembrane</keyword>
<organism evidence="2 3">
    <name type="scientific">Vagococcus hydrophili</name>
    <dbReference type="NCBI Taxonomy" id="2714947"/>
    <lineage>
        <taxon>Bacteria</taxon>
        <taxon>Bacillati</taxon>
        <taxon>Bacillota</taxon>
        <taxon>Bacilli</taxon>
        <taxon>Lactobacillales</taxon>
        <taxon>Enterococcaceae</taxon>
        <taxon>Vagococcus</taxon>
    </lineage>
</organism>